<dbReference type="Proteomes" id="UP001637618">
    <property type="component" value="Unassembled WGS sequence"/>
</dbReference>
<gene>
    <name evidence="1" type="ORF">OOJ96_03855</name>
</gene>
<keyword evidence="2" id="KW-1185">Reference proteome</keyword>
<accession>A0ACC7PFS5</accession>
<evidence type="ECO:0000313" key="2">
    <source>
        <dbReference type="Proteomes" id="UP001637618"/>
    </source>
</evidence>
<reference evidence="1" key="1">
    <citation type="submission" date="2022-11" db="EMBL/GenBank/DDBJ databases">
        <title>Draft genome sequences of strains of Pseudomonas imrae sp. nov.</title>
        <authorList>
            <person name="Salva Serra F."/>
            <person name="Nimje P."/>
            <person name="Moore E.R.B."/>
            <person name="Marathe N.P."/>
        </authorList>
    </citation>
    <scope>NUCLEOTIDE SEQUENCE</scope>
    <source>
        <strain evidence="1">15FMM2</strain>
    </source>
</reference>
<comment type="caution">
    <text evidence="1">The sequence shown here is derived from an EMBL/GenBank/DDBJ whole genome shotgun (WGS) entry which is preliminary data.</text>
</comment>
<organism evidence="1 2">
    <name type="scientific">Pseudomonas imrae</name>
    <dbReference type="NCBI Taxonomy" id="2992837"/>
    <lineage>
        <taxon>Bacteria</taxon>
        <taxon>Pseudomonadati</taxon>
        <taxon>Pseudomonadota</taxon>
        <taxon>Gammaproteobacteria</taxon>
        <taxon>Pseudomonadales</taxon>
        <taxon>Pseudomonadaceae</taxon>
        <taxon>Pseudomonas</taxon>
    </lineage>
</organism>
<name>A0ACC7PFS5_9PSED</name>
<sequence>MAPSLRLDAHQHFWRYDAASYPWITAGMDCLRRDFQPDDLQPLLDASGFDGCIAVQARTCESETDQLLALAERYPWIRAVVGWVDLCSSDLEQSLERWTQASVLRGFRHQIQDESSPAEFMQNPAFGRGLASLQRQGLVYEVLIKSPDLGAATALCQQHDRHAMVLDHLGKPDVQTNDLKAWAKQLAPLAALPHVSCKLSGLITQAHWQGWSDAQLAPYLHTALELFGPERLMFGSDWPVCLLAGVYADTCTLLDGALQGLSASEQAAIWGANACALYRIEGVKR</sequence>
<protein>
    <submittedName>
        <fullName evidence="1">Amidohydrolase family protein</fullName>
    </submittedName>
</protein>
<evidence type="ECO:0000313" key="1">
    <source>
        <dbReference type="EMBL" id="MFO2476537.1"/>
    </source>
</evidence>
<proteinExistence type="predicted"/>
<dbReference type="EMBL" id="JAPEQY010000002">
    <property type="protein sequence ID" value="MFO2476537.1"/>
    <property type="molecule type" value="Genomic_DNA"/>
</dbReference>